<keyword evidence="7 10" id="KW-0460">Magnesium</keyword>
<evidence type="ECO:0000313" key="14">
    <source>
        <dbReference type="Proteomes" id="UP000030787"/>
    </source>
</evidence>
<evidence type="ECO:0000256" key="7">
    <source>
        <dbReference type="HAMAP-Rule" id="MF_01931"/>
    </source>
</evidence>
<dbReference type="Gene3D" id="3.60.20.10">
    <property type="entry name" value="Glutamine Phosphoribosylpyrophosphate, subunit 1, domain 1"/>
    <property type="match status" value="1"/>
</dbReference>
<keyword evidence="13" id="KW-0032">Aminotransferase</keyword>
<dbReference type="GeneID" id="24818499"/>
<dbReference type="InterPro" id="IPR000836">
    <property type="entry name" value="PRTase_dom"/>
</dbReference>
<reference evidence="13 14" key="1">
    <citation type="journal article" date="2014" name="Appl. Environ. Microbiol.">
        <title>Comparative Genome Analysis of 'Candidatus Methanoplasma termitum' Indicates a New Mode of Energy Metabolism in the Seventh Order of Methanogens.</title>
        <authorList>
            <person name="Lang K."/>
            <person name="Schuldes J."/>
            <person name="Klingl A."/>
            <person name="Poehlein A."/>
            <person name="Daniel R."/>
            <person name="Brune A."/>
        </authorList>
    </citation>
    <scope>NUCLEOTIDE SEQUENCE [LARGE SCALE GENOMIC DNA]</scope>
    <source>
        <strain evidence="14">Mpt1</strain>
    </source>
</reference>
<feature type="binding site" evidence="7 10">
    <location>
        <position position="354"/>
    </location>
    <ligand>
        <name>Mg(2+)</name>
        <dbReference type="ChEBI" id="CHEBI:18420"/>
    </ligand>
</feature>
<dbReference type="CDD" id="cd00715">
    <property type="entry name" value="GPATase_N"/>
    <property type="match status" value="1"/>
</dbReference>
<dbReference type="Proteomes" id="UP000030787">
    <property type="component" value="Chromosome"/>
</dbReference>
<dbReference type="HOGENOM" id="CLU_022389_3_1_2"/>
<dbReference type="OrthoDB" id="5976at2157"/>
<dbReference type="GO" id="GO:0004044">
    <property type="term" value="F:amidophosphoribosyltransferase activity"/>
    <property type="evidence" value="ECO:0007669"/>
    <property type="project" value="UniProtKB-UniRule"/>
</dbReference>
<dbReference type="STRING" id="1577791.Mpt1_c08300"/>
<dbReference type="CDD" id="cd06223">
    <property type="entry name" value="PRTases_typeI"/>
    <property type="match status" value="1"/>
</dbReference>
<evidence type="ECO:0000256" key="3">
    <source>
        <dbReference type="ARBA" id="ARBA00022676"/>
    </source>
</evidence>
<dbReference type="Pfam" id="PF13522">
    <property type="entry name" value="GATase_6"/>
    <property type="match status" value="1"/>
</dbReference>
<sequence>MTGPKHSCGVVGIAATYNVVPALHKTLMIIQHRGQESAGITVFKHGGDMQTVKDNGLVQVALSNEKIGRMDGNVGIGHVRYSTTGSKNVINAQPLTVTTSFGVVAIAHNGDITNYKELKEKYLATGISFLTDSDSELVTKILSKYMLQSSDPIRSMKNMMMELEGAYALAIMINDRLFGIRDPYGLRPLCIGKICGGHMVVSESAAIDAMGGTFVRNVAPGEIVEVMQDQFISHPSISNRHRAYCMFEWVYFARPDSVIDEREVYDVRKKIGEILARECPADVDMIMPIPDSGRAHAIGFSIASGIPYEEGFMKNRFAERTFILPDQREREAAVSMKMNPIKSTVEGKKMVIVDDSIVRGTTLKKLIQMLRKAGAKEVHVRIGSPPVIAPCYYGVDMKTRDQFVANGRSTEEVCKIIGADSLGYISIEGLIEAIEKPESELCLACVNGKYPTRIPGEMQRFQSTLNSDF</sequence>
<dbReference type="RefSeq" id="WP_048112442.1">
    <property type="nucleotide sequence ID" value="NZ_CP010070.1"/>
</dbReference>
<dbReference type="InterPro" id="IPR017932">
    <property type="entry name" value="GATase_2_dom"/>
</dbReference>
<organism evidence="13 14">
    <name type="scientific">Candidatus Methanoplasma termitum</name>
    <dbReference type="NCBI Taxonomy" id="1577791"/>
    <lineage>
        <taxon>Archaea</taxon>
        <taxon>Methanobacteriati</taxon>
        <taxon>Thermoplasmatota</taxon>
        <taxon>Thermoplasmata</taxon>
        <taxon>Methanomassiliicoccales</taxon>
        <taxon>Methanomassiliicoccaceae</taxon>
        <taxon>Candidatus Methanoplasma</taxon>
    </lineage>
</organism>
<dbReference type="Gene3D" id="3.40.50.2020">
    <property type="match status" value="1"/>
</dbReference>
<evidence type="ECO:0000256" key="8">
    <source>
        <dbReference type="PIRNR" id="PIRNR000485"/>
    </source>
</evidence>
<dbReference type="PIRSF" id="PIRSF000485">
    <property type="entry name" value="Amd_phspho_trans"/>
    <property type="match status" value="1"/>
</dbReference>
<feature type="domain" description="Glutamine amidotransferase type-2" evidence="12">
    <location>
        <begin position="8"/>
        <end position="229"/>
    </location>
</feature>
<evidence type="ECO:0000256" key="11">
    <source>
        <dbReference type="PIRSR" id="PIRSR000485-3"/>
    </source>
</evidence>
<evidence type="ECO:0000256" key="1">
    <source>
        <dbReference type="ARBA" id="ARBA00005209"/>
    </source>
</evidence>
<name>A0A0A7LEH6_9ARCH</name>
<feature type="binding site" evidence="7 11">
    <location>
        <position position="391"/>
    </location>
    <ligand>
        <name>[4Fe-4S] cluster</name>
        <dbReference type="ChEBI" id="CHEBI:49883"/>
    </ligand>
</feature>
<feature type="binding site" evidence="7 10">
    <location>
        <position position="355"/>
    </location>
    <ligand>
        <name>Mg(2+)</name>
        <dbReference type="ChEBI" id="CHEBI:18420"/>
    </ligand>
</feature>
<dbReference type="EC" id="2.4.2.14" evidence="7"/>
<keyword evidence="6 7" id="KW-0315">Glutamine amidotransferase</keyword>
<protein>
    <recommendedName>
        <fullName evidence="7">Amidophosphoribosyltransferase</fullName>
        <shortName evidence="7">ATase</shortName>
        <ecNumber evidence="7">2.4.2.14</ecNumber>
    </recommendedName>
    <alternativeName>
        <fullName evidence="7">Glutamine phosphoribosylpyrophosphate amidotransferase</fullName>
        <shortName evidence="7">GPATase</shortName>
    </alternativeName>
</protein>
<dbReference type="GO" id="GO:0000287">
    <property type="term" value="F:magnesium ion binding"/>
    <property type="evidence" value="ECO:0007669"/>
    <property type="project" value="UniProtKB-UniRule"/>
</dbReference>
<comment type="cofactor">
    <cofactor evidence="7 11">
        <name>[4Fe-4S] cluster</name>
        <dbReference type="ChEBI" id="CHEBI:49883"/>
    </cofactor>
    <text evidence="7 11">Binds 1 [4Fe-4S] cluster per subunit.</text>
</comment>
<dbReference type="HAMAP" id="MF_01931">
    <property type="entry name" value="PurF"/>
    <property type="match status" value="1"/>
</dbReference>
<dbReference type="InterPro" id="IPR029057">
    <property type="entry name" value="PRTase-like"/>
</dbReference>
<keyword evidence="3 7" id="KW-0328">Glycosyltransferase</keyword>
<dbReference type="SUPFAM" id="SSF56235">
    <property type="entry name" value="N-terminal nucleophile aminohydrolases (Ntn hydrolases)"/>
    <property type="match status" value="1"/>
</dbReference>
<dbReference type="KEGG" id="mear:Mpt1_c08300"/>
<feature type="binding site" evidence="7 11">
    <location>
        <position position="245"/>
    </location>
    <ligand>
        <name>[4Fe-4S] cluster</name>
        <dbReference type="ChEBI" id="CHEBI:49883"/>
    </ligand>
</feature>
<dbReference type="GO" id="GO:0008483">
    <property type="term" value="F:transaminase activity"/>
    <property type="evidence" value="ECO:0007669"/>
    <property type="project" value="UniProtKB-KW"/>
</dbReference>
<dbReference type="NCBIfam" id="TIGR01134">
    <property type="entry name" value="purF"/>
    <property type="match status" value="1"/>
</dbReference>
<keyword evidence="7 10" id="KW-0479">Metal-binding</keyword>
<keyword evidence="7" id="KW-0004">4Fe-4S</keyword>
<keyword evidence="7 11" id="KW-0408">Iron</keyword>
<dbReference type="InterPro" id="IPR029055">
    <property type="entry name" value="Ntn_hydrolases_N"/>
</dbReference>
<comment type="cofactor">
    <cofactor evidence="7 10">
        <name>Mg(2+)</name>
        <dbReference type="ChEBI" id="CHEBI:18420"/>
    </cofactor>
    <text evidence="7 10">Binds 1 Mg(2+) ion per subunit.</text>
</comment>
<dbReference type="GO" id="GO:0051539">
    <property type="term" value="F:4 iron, 4 sulfur cluster binding"/>
    <property type="evidence" value="ECO:0007669"/>
    <property type="project" value="UniProtKB-KW"/>
</dbReference>
<evidence type="ECO:0000256" key="9">
    <source>
        <dbReference type="PIRSR" id="PIRSR000485-1"/>
    </source>
</evidence>
<evidence type="ECO:0000259" key="12">
    <source>
        <dbReference type="PROSITE" id="PS51278"/>
    </source>
</evidence>
<comment type="function">
    <text evidence="7">Catalyzes the formation of phosphoribosylamine from phosphoribosylpyrophosphate (PRPP) and glutamine.</text>
</comment>
<dbReference type="Pfam" id="PF00156">
    <property type="entry name" value="Pribosyltran"/>
    <property type="match status" value="1"/>
</dbReference>
<gene>
    <name evidence="13" type="primary">glmS</name>
    <name evidence="7" type="synonym">purF</name>
    <name evidence="13" type="ORF">Mpt1_c08300</name>
</gene>
<dbReference type="UniPathway" id="UPA00074">
    <property type="reaction ID" value="UER00124"/>
</dbReference>
<comment type="similarity">
    <text evidence="2 7 8">In the C-terminal section; belongs to the purine/pyrimidine phosphoribosyltransferase family.</text>
</comment>
<keyword evidence="4 7" id="KW-0808">Transferase</keyword>
<evidence type="ECO:0000256" key="2">
    <source>
        <dbReference type="ARBA" id="ARBA00010138"/>
    </source>
</evidence>
<keyword evidence="7 11" id="KW-0411">Iron-sulfur</keyword>
<evidence type="ECO:0000256" key="10">
    <source>
        <dbReference type="PIRSR" id="PIRSR000485-2"/>
    </source>
</evidence>
<accession>A0A0A7LEH6</accession>
<dbReference type="EMBL" id="CP010070">
    <property type="protein sequence ID" value="AIZ56707.1"/>
    <property type="molecule type" value="Genomic_DNA"/>
</dbReference>
<dbReference type="GO" id="GO:0009113">
    <property type="term" value="P:purine nucleobase biosynthetic process"/>
    <property type="evidence" value="ECO:0007669"/>
    <property type="project" value="UniProtKB-UniRule"/>
</dbReference>
<feature type="binding site" evidence="7 11">
    <location>
        <position position="445"/>
    </location>
    <ligand>
        <name>[4Fe-4S] cluster</name>
        <dbReference type="ChEBI" id="CHEBI:49883"/>
    </ligand>
</feature>
<comment type="catalytic activity">
    <reaction evidence="7 8">
        <text>5-phospho-beta-D-ribosylamine + L-glutamate + diphosphate = 5-phospho-alpha-D-ribose 1-diphosphate + L-glutamine + H2O</text>
        <dbReference type="Rhea" id="RHEA:14905"/>
        <dbReference type="ChEBI" id="CHEBI:15377"/>
        <dbReference type="ChEBI" id="CHEBI:29985"/>
        <dbReference type="ChEBI" id="CHEBI:33019"/>
        <dbReference type="ChEBI" id="CHEBI:58017"/>
        <dbReference type="ChEBI" id="CHEBI:58359"/>
        <dbReference type="ChEBI" id="CHEBI:58681"/>
        <dbReference type="EC" id="2.4.2.14"/>
    </reaction>
</comment>
<evidence type="ECO:0000256" key="5">
    <source>
        <dbReference type="ARBA" id="ARBA00022755"/>
    </source>
</evidence>
<dbReference type="PROSITE" id="PS51278">
    <property type="entry name" value="GATASE_TYPE_2"/>
    <property type="match status" value="1"/>
</dbReference>
<dbReference type="SUPFAM" id="SSF53271">
    <property type="entry name" value="PRTase-like"/>
    <property type="match status" value="1"/>
</dbReference>
<feature type="active site" description="Nucleophile" evidence="7 9">
    <location>
        <position position="8"/>
    </location>
</feature>
<dbReference type="PANTHER" id="PTHR11907">
    <property type="entry name" value="AMIDOPHOSPHORIBOSYLTRANSFERASE"/>
    <property type="match status" value="1"/>
</dbReference>
<evidence type="ECO:0000313" key="13">
    <source>
        <dbReference type="EMBL" id="AIZ56707.1"/>
    </source>
</evidence>
<comment type="pathway">
    <text evidence="1 7 8">Purine metabolism; IMP biosynthesis via de novo pathway; N(1)-(5-phospho-D-ribosyl)glycinamide from 5-phospho-alpha-D-ribose 1-diphosphate: step 1/2.</text>
</comment>
<keyword evidence="14" id="KW-1185">Reference proteome</keyword>
<dbReference type="AlphaFoldDB" id="A0A0A7LEH6"/>
<proteinExistence type="inferred from homology"/>
<evidence type="ECO:0000256" key="6">
    <source>
        <dbReference type="ARBA" id="ARBA00022962"/>
    </source>
</evidence>
<keyword evidence="5 7" id="KW-0658">Purine biosynthesis</keyword>
<feature type="binding site" evidence="7 11">
    <location>
        <position position="442"/>
    </location>
    <ligand>
        <name>[4Fe-4S] cluster</name>
        <dbReference type="ChEBI" id="CHEBI:49883"/>
    </ligand>
</feature>
<evidence type="ECO:0000256" key="4">
    <source>
        <dbReference type="ARBA" id="ARBA00022679"/>
    </source>
</evidence>
<dbReference type="GO" id="GO:0006189">
    <property type="term" value="P:'de novo' IMP biosynthetic process"/>
    <property type="evidence" value="ECO:0007669"/>
    <property type="project" value="UniProtKB-UniRule"/>
</dbReference>
<dbReference type="InterPro" id="IPR005854">
    <property type="entry name" value="PurF"/>
</dbReference>
<dbReference type="InterPro" id="IPR035584">
    <property type="entry name" value="PurF_N"/>
</dbReference>
<feature type="binding site" evidence="7 10">
    <location>
        <position position="292"/>
    </location>
    <ligand>
        <name>Mg(2+)</name>
        <dbReference type="ChEBI" id="CHEBI:18420"/>
    </ligand>
</feature>